<proteinExistence type="predicted"/>
<dbReference type="OMA" id="GVHPTED"/>
<dbReference type="AlphaFoldDB" id="A0A2C9WPY2"/>
<comment type="caution">
    <text evidence="1">The sequence shown here is derived from an EMBL/GenBank/DDBJ whole genome shotgun (WGS) entry which is preliminary data.</text>
</comment>
<name>A0A2C9WPY2_MANES</name>
<organism evidence="1 2">
    <name type="scientific">Manihot esculenta</name>
    <name type="common">Cassava</name>
    <name type="synonym">Jatropha manihot</name>
    <dbReference type="NCBI Taxonomy" id="3983"/>
    <lineage>
        <taxon>Eukaryota</taxon>
        <taxon>Viridiplantae</taxon>
        <taxon>Streptophyta</taxon>
        <taxon>Embryophyta</taxon>
        <taxon>Tracheophyta</taxon>
        <taxon>Spermatophyta</taxon>
        <taxon>Magnoliopsida</taxon>
        <taxon>eudicotyledons</taxon>
        <taxon>Gunneridae</taxon>
        <taxon>Pentapetalae</taxon>
        <taxon>rosids</taxon>
        <taxon>fabids</taxon>
        <taxon>Malpighiales</taxon>
        <taxon>Euphorbiaceae</taxon>
        <taxon>Crotonoideae</taxon>
        <taxon>Manihoteae</taxon>
        <taxon>Manihot</taxon>
    </lineage>
</organism>
<evidence type="ECO:0000313" key="2">
    <source>
        <dbReference type="Proteomes" id="UP000091857"/>
    </source>
</evidence>
<dbReference type="Gramene" id="Manes.01G240500.1.v8.1">
    <property type="protein sequence ID" value="Manes.01G240500.1.v8.1.CDS.1"/>
    <property type="gene ID" value="Manes.01G240500.v8.1"/>
</dbReference>
<sequence length="102" mass="11563">MGNFIWRKRAVQPLNHLQDEEEDVKSSHTDTSSNKLRIKVVMTARQLEELAAKADLSKGNSELGRMILQQCLDGRLRGRVVGDQGLVSKYANTWTLNPIKEE</sequence>
<evidence type="ECO:0000313" key="1">
    <source>
        <dbReference type="EMBL" id="OAY62085.1"/>
    </source>
</evidence>
<gene>
    <name evidence="1" type="ORF">MANES_01G240500v8</name>
</gene>
<dbReference type="EMBL" id="CM004387">
    <property type="protein sequence ID" value="OAY62085.1"/>
    <property type="molecule type" value="Genomic_DNA"/>
</dbReference>
<reference evidence="2" key="1">
    <citation type="journal article" date="2016" name="Nat. Biotechnol.">
        <title>Sequencing wild and cultivated cassava and related species reveals extensive interspecific hybridization and genetic diversity.</title>
        <authorList>
            <person name="Bredeson J.V."/>
            <person name="Lyons J.B."/>
            <person name="Prochnik S.E."/>
            <person name="Wu G.A."/>
            <person name="Ha C.M."/>
            <person name="Edsinger-Gonzales E."/>
            <person name="Grimwood J."/>
            <person name="Schmutz J."/>
            <person name="Rabbi I.Y."/>
            <person name="Egesi C."/>
            <person name="Nauluvula P."/>
            <person name="Lebot V."/>
            <person name="Ndunguru J."/>
            <person name="Mkamilo G."/>
            <person name="Bart R.S."/>
            <person name="Setter T.L."/>
            <person name="Gleadow R.M."/>
            <person name="Kulakow P."/>
            <person name="Ferguson M.E."/>
            <person name="Rounsley S."/>
            <person name="Rokhsar D.S."/>
        </authorList>
    </citation>
    <scope>NUCLEOTIDE SEQUENCE [LARGE SCALE GENOMIC DNA]</scope>
    <source>
        <strain evidence="2">cv. AM560-2</strain>
    </source>
</reference>
<accession>A0A2C9WPY2</accession>
<keyword evidence="2" id="KW-1185">Reference proteome</keyword>
<protein>
    <submittedName>
        <fullName evidence="1">Uncharacterized protein</fullName>
    </submittedName>
</protein>
<dbReference type="Proteomes" id="UP000091857">
    <property type="component" value="Chromosome 1"/>
</dbReference>